<evidence type="ECO:0000313" key="2">
    <source>
        <dbReference type="Proteomes" id="UP000515204"/>
    </source>
</evidence>
<dbReference type="KEGG" id="dqu:106748898"/>
<dbReference type="GeneID" id="106748898"/>
<feature type="compositionally biased region" description="Basic and acidic residues" evidence="1">
    <location>
        <begin position="60"/>
        <end position="77"/>
    </location>
</feature>
<dbReference type="RefSeq" id="XP_014483302.1">
    <property type="nucleotide sequence ID" value="XM_014627816.1"/>
</dbReference>
<evidence type="ECO:0000313" key="3">
    <source>
        <dbReference type="RefSeq" id="XP_014483302.1"/>
    </source>
</evidence>
<dbReference type="AlphaFoldDB" id="A0A6P3XYZ5"/>
<feature type="compositionally biased region" description="Basic and acidic residues" evidence="1">
    <location>
        <begin position="121"/>
        <end position="130"/>
    </location>
</feature>
<evidence type="ECO:0000256" key="1">
    <source>
        <dbReference type="SAM" id="MobiDB-lite"/>
    </source>
</evidence>
<dbReference type="OrthoDB" id="7698744at2759"/>
<gene>
    <name evidence="3" type="primary">LOC106748898</name>
</gene>
<feature type="region of interest" description="Disordered" evidence="1">
    <location>
        <begin position="322"/>
        <end position="502"/>
    </location>
</feature>
<organism evidence="2 3">
    <name type="scientific">Dinoponera quadriceps</name>
    <name type="common">South American ant</name>
    <dbReference type="NCBI Taxonomy" id="609295"/>
    <lineage>
        <taxon>Eukaryota</taxon>
        <taxon>Metazoa</taxon>
        <taxon>Ecdysozoa</taxon>
        <taxon>Arthropoda</taxon>
        <taxon>Hexapoda</taxon>
        <taxon>Insecta</taxon>
        <taxon>Pterygota</taxon>
        <taxon>Neoptera</taxon>
        <taxon>Endopterygota</taxon>
        <taxon>Hymenoptera</taxon>
        <taxon>Apocrita</taxon>
        <taxon>Aculeata</taxon>
        <taxon>Formicoidea</taxon>
        <taxon>Formicidae</taxon>
        <taxon>Ponerinae</taxon>
        <taxon>Ponerini</taxon>
        <taxon>Dinoponera</taxon>
    </lineage>
</organism>
<feature type="compositionally biased region" description="Polar residues" evidence="1">
    <location>
        <begin position="384"/>
        <end position="396"/>
    </location>
</feature>
<feature type="compositionally biased region" description="Basic and acidic residues" evidence="1">
    <location>
        <begin position="418"/>
        <end position="458"/>
    </location>
</feature>
<feature type="compositionally biased region" description="Basic and acidic residues" evidence="1">
    <location>
        <begin position="1"/>
        <end position="12"/>
    </location>
</feature>
<proteinExistence type="predicted"/>
<feature type="compositionally biased region" description="Basic and acidic residues" evidence="1">
    <location>
        <begin position="356"/>
        <end position="368"/>
    </location>
</feature>
<accession>A0A6P3XYZ5</accession>
<feature type="region of interest" description="Disordered" evidence="1">
    <location>
        <begin position="1"/>
        <end position="190"/>
    </location>
</feature>
<dbReference type="Proteomes" id="UP000515204">
    <property type="component" value="Unplaced"/>
</dbReference>
<feature type="compositionally biased region" description="Basic and acidic residues" evidence="1">
    <location>
        <begin position="19"/>
        <end position="35"/>
    </location>
</feature>
<keyword evidence="2" id="KW-1185">Reference proteome</keyword>
<feature type="compositionally biased region" description="Polar residues" evidence="1">
    <location>
        <begin position="346"/>
        <end position="355"/>
    </location>
</feature>
<name>A0A6P3XYZ5_DINQU</name>
<reference evidence="3" key="1">
    <citation type="submission" date="2025-08" db="UniProtKB">
        <authorList>
            <consortium name="RefSeq"/>
        </authorList>
    </citation>
    <scope>IDENTIFICATION</scope>
</reference>
<feature type="compositionally biased region" description="Basic and acidic residues" evidence="1">
    <location>
        <begin position="465"/>
        <end position="475"/>
    </location>
</feature>
<protein>
    <submittedName>
        <fullName evidence="3">Uncharacterized protein LOC106748898</fullName>
    </submittedName>
</protein>
<sequence>MPEKREKKDEKEKRRKKEKKEPVIRTERESVDSSENRAAMADNPTGDPDAPFRYEWGVKLAEEEPAGDKDNSAEKGQRYVTKRLWGVNLTQPKPDVGGAESPGGAAHRNASQTVESGDTAAKVEETEEAWKALSTPNEDRSPASSDLVKSQRETTEASSPTRFQVLRRIMEAVPSASRETTGDDCNAPEEAATDVEIAAWRSLADKSKPAIQAILSAMRPEMLERVSIRPEAPRPKLDVRVVRSVEDISEDDKDQQSAGCKLSSIGLKHVEIPNMDNYSPSKKLHTASAHRALWDSNGVALSVNSTSAEEIAGMKKPKITLTFSTNSEDSKEEEINDDHRQDGQRICSSRQNGRQSDWKSLEEEKLSDSDTSNSSEKVEATPSLAESQAASTNDFTESFAVADKEIETSTKQPQGADRPAREEESRVEEVRGETQGRSSEDSHVSRDRAERGYDKDAPDVATTDDGPRKSHEAGESRFASAKNLLPDSNAENPSDDDDEQYVTDGDYVRVYGDPYPYSKENLDKWRMPVSRSLLYKPIKRGALPSERSTPRRNANDACANTARRSCGSHAAGTILTMRSSRRYL</sequence>